<dbReference type="SUPFAM" id="SSF52833">
    <property type="entry name" value="Thioredoxin-like"/>
    <property type="match status" value="1"/>
</dbReference>
<dbReference type="CDD" id="cd02972">
    <property type="entry name" value="DsbA_family"/>
    <property type="match status" value="1"/>
</dbReference>
<proteinExistence type="predicted"/>
<dbReference type="eggNOG" id="COG1651">
    <property type="taxonomic scope" value="Bacteria"/>
</dbReference>
<accession>V5X8Z7</accession>
<evidence type="ECO:0000313" key="2">
    <source>
        <dbReference type="EMBL" id="AHC24146.1"/>
    </source>
</evidence>
<sequence length="223" mass="23713">MRRMMAVLTGLTLLAGVGCTKQIQGSAEADPDAPLTQVSEDGYGLTAGFADAPVQIEIFAEPQCTHCADLQRDVGDGLAHYIGLGQLAVTYRPMTFLDTADFGYSARVSNALFVAASKRNSPAVAFQAFVEALWADQDPSGRGPDDDEIAQKADAAGLPGDVVEGIARGETAVDAVEMDAANYDLLYLVDPMYTGTPTVYNLDTDETVDIYDADWLDKLMSSA</sequence>
<feature type="domain" description="Thioredoxin-like fold" evidence="1">
    <location>
        <begin position="43"/>
        <end position="151"/>
    </location>
</feature>
<dbReference type="Gene3D" id="3.40.30.10">
    <property type="entry name" value="Glutaredoxin"/>
    <property type="match status" value="1"/>
</dbReference>
<evidence type="ECO:0000313" key="3">
    <source>
        <dbReference type="Proteomes" id="UP000018763"/>
    </source>
</evidence>
<dbReference type="Pfam" id="PF13462">
    <property type="entry name" value="Thioredoxin_4"/>
    <property type="match status" value="1"/>
</dbReference>
<dbReference type="EMBL" id="CP006936">
    <property type="protein sequence ID" value="AHC24146.1"/>
    <property type="molecule type" value="Genomic_DNA"/>
</dbReference>
<dbReference type="InterPro" id="IPR012336">
    <property type="entry name" value="Thioredoxin-like_fold"/>
</dbReference>
<dbReference type="KEGG" id="mne:D174_05890"/>
<keyword evidence="2" id="KW-0413">Isomerase</keyword>
<protein>
    <submittedName>
        <fullName evidence="2">Protein-disulfide isomerase</fullName>
    </submittedName>
</protein>
<reference evidence="2 3" key="1">
    <citation type="journal article" date="2014" name="Genome Announc.">
        <title>Complete Genome Sequence of Sterol-Transforming Mycobacterium neoaurum Strain VKM Ac-1815D.</title>
        <authorList>
            <person name="Shtratnikova V.Y."/>
            <person name="Bragin E.Y."/>
            <person name="Dovbnya D.V."/>
            <person name="Pekov Y.A."/>
            <person name="Schelkunov M.I."/>
            <person name="Strizhov N."/>
            <person name="Ivashina T.V."/>
            <person name="Ashapkin V.V."/>
            <person name="Donova M.V."/>
        </authorList>
    </citation>
    <scope>NUCLEOTIDE SEQUENCE [LARGE SCALE GENOMIC DNA]</scope>
    <source>
        <strain evidence="2 3">VKM Ac-1815D</strain>
    </source>
</reference>
<organism evidence="2 3">
    <name type="scientific">Mycolicibacterium neoaurum VKM Ac-1815D</name>
    <dbReference type="NCBI Taxonomy" id="700508"/>
    <lineage>
        <taxon>Bacteria</taxon>
        <taxon>Bacillati</taxon>
        <taxon>Actinomycetota</taxon>
        <taxon>Actinomycetes</taxon>
        <taxon>Mycobacteriales</taxon>
        <taxon>Mycobacteriaceae</taxon>
        <taxon>Mycolicibacterium</taxon>
    </lineage>
</organism>
<keyword evidence="3" id="KW-1185">Reference proteome</keyword>
<evidence type="ECO:0000259" key="1">
    <source>
        <dbReference type="Pfam" id="PF13462"/>
    </source>
</evidence>
<dbReference type="Proteomes" id="UP000018763">
    <property type="component" value="Chromosome"/>
</dbReference>
<name>V5X8Z7_MYCNE</name>
<gene>
    <name evidence="2" type="ORF">D174_05890</name>
</gene>
<dbReference type="InterPro" id="IPR036249">
    <property type="entry name" value="Thioredoxin-like_sf"/>
</dbReference>
<dbReference type="AlphaFoldDB" id="V5X8Z7"/>
<dbReference type="GO" id="GO:0016853">
    <property type="term" value="F:isomerase activity"/>
    <property type="evidence" value="ECO:0007669"/>
    <property type="project" value="UniProtKB-KW"/>
</dbReference>
<dbReference type="PROSITE" id="PS51257">
    <property type="entry name" value="PROKAR_LIPOPROTEIN"/>
    <property type="match status" value="1"/>
</dbReference>